<accession>A0A9D3Q013</accession>
<name>A0A9D3Q013_MEGAT</name>
<dbReference type="Gene3D" id="2.40.128.20">
    <property type="match status" value="1"/>
</dbReference>
<dbReference type="PROSITE" id="PS00214">
    <property type="entry name" value="FABP"/>
    <property type="match status" value="1"/>
</dbReference>
<organism evidence="4 5">
    <name type="scientific">Megalops atlanticus</name>
    <name type="common">Tarpon</name>
    <name type="synonym">Clupea gigantea</name>
    <dbReference type="NCBI Taxonomy" id="7932"/>
    <lineage>
        <taxon>Eukaryota</taxon>
        <taxon>Metazoa</taxon>
        <taxon>Chordata</taxon>
        <taxon>Craniata</taxon>
        <taxon>Vertebrata</taxon>
        <taxon>Euteleostomi</taxon>
        <taxon>Actinopterygii</taxon>
        <taxon>Neopterygii</taxon>
        <taxon>Teleostei</taxon>
        <taxon>Elopiformes</taxon>
        <taxon>Megalopidae</taxon>
        <taxon>Megalops</taxon>
    </lineage>
</organism>
<dbReference type="PRINTS" id="PR00178">
    <property type="entry name" value="FATTYACIDBP"/>
</dbReference>
<feature type="domain" description="Cytosolic fatty-acid binding proteins" evidence="3">
    <location>
        <begin position="7"/>
        <end position="24"/>
    </location>
</feature>
<evidence type="ECO:0000313" key="4">
    <source>
        <dbReference type="EMBL" id="KAG7472761.1"/>
    </source>
</evidence>
<evidence type="ECO:0000259" key="3">
    <source>
        <dbReference type="PROSITE" id="PS00214"/>
    </source>
</evidence>
<keyword evidence="2" id="KW-0813">Transport</keyword>
<reference evidence="4" key="1">
    <citation type="submission" date="2021-01" db="EMBL/GenBank/DDBJ databases">
        <authorList>
            <person name="Zahm M."/>
            <person name="Roques C."/>
            <person name="Cabau C."/>
            <person name="Klopp C."/>
            <person name="Donnadieu C."/>
            <person name="Jouanno E."/>
            <person name="Lampietro C."/>
            <person name="Louis A."/>
            <person name="Herpin A."/>
            <person name="Echchiki A."/>
            <person name="Berthelot C."/>
            <person name="Parey E."/>
            <person name="Roest-Crollius H."/>
            <person name="Braasch I."/>
            <person name="Postlethwait J."/>
            <person name="Bobe J."/>
            <person name="Montfort J."/>
            <person name="Bouchez O."/>
            <person name="Begum T."/>
            <person name="Mejri S."/>
            <person name="Adams A."/>
            <person name="Chen W.-J."/>
            <person name="Guiguen Y."/>
        </authorList>
    </citation>
    <scope>NUCLEOTIDE SEQUENCE</scope>
    <source>
        <strain evidence="4">YG-15Mar2019-1</strain>
        <tissue evidence="4">Brain</tissue>
    </source>
</reference>
<evidence type="ECO:0000256" key="1">
    <source>
        <dbReference type="ARBA" id="ARBA00008390"/>
    </source>
</evidence>
<comment type="similarity">
    <text evidence="1 2">Belongs to the calycin superfamily. Fatty-acid binding protein (FABP) family.</text>
</comment>
<dbReference type="PANTHER" id="PTHR11955">
    <property type="entry name" value="FATTY ACID BINDING PROTEIN"/>
    <property type="match status" value="1"/>
</dbReference>
<dbReference type="InterPro" id="IPR000463">
    <property type="entry name" value="Fatty_acid-bd"/>
</dbReference>
<dbReference type="AlphaFoldDB" id="A0A9D3Q013"/>
<dbReference type="Pfam" id="PF00061">
    <property type="entry name" value="Lipocalin"/>
    <property type="match status" value="1"/>
</dbReference>
<dbReference type="FunFam" id="2.40.128.20:FF:000001">
    <property type="entry name" value="Fatty acid-binding protein, adipocyte"/>
    <property type="match status" value="1"/>
</dbReference>
<sequence length="135" mass="15775">MPASICGTWEMISNVNFDGYMIALGISPATRKIALKLKHRKVVEQKGDVYVVKTMSTLRNYTISFRLDEEFHEFTKGLDERNCKSLVTWQDNKLVCMQQGEKKNRGWAHWVEDDKLHLELYCEDQVCKQVFKKNA</sequence>
<keyword evidence="5" id="KW-1185">Reference proteome</keyword>
<dbReference type="EMBL" id="JAFDVH010000008">
    <property type="protein sequence ID" value="KAG7472761.1"/>
    <property type="molecule type" value="Genomic_DNA"/>
</dbReference>
<evidence type="ECO:0000256" key="2">
    <source>
        <dbReference type="RuleBase" id="RU003696"/>
    </source>
</evidence>
<evidence type="ECO:0000313" key="5">
    <source>
        <dbReference type="Proteomes" id="UP001046870"/>
    </source>
</evidence>
<dbReference type="InterPro" id="IPR012674">
    <property type="entry name" value="Calycin"/>
</dbReference>
<dbReference type="InterPro" id="IPR000566">
    <property type="entry name" value="Lipocln_cytosolic_FA-bd_dom"/>
</dbReference>
<dbReference type="SUPFAM" id="SSF50814">
    <property type="entry name" value="Lipocalins"/>
    <property type="match status" value="1"/>
</dbReference>
<proteinExistence type="inferred from homology"/>
<comment type="caution">
    <text evidence="4">The sequence shown here is derived from an EMBL/GenBank/DDBJ whole genome shotgun (WGS) entry which is preliminary data.</text>
</comment>
<dbReference type="GO" id="GO:0008289">
    <property type="term" value="F:lipid binding"/>
    <property type="evidence" value="ECO:0007669"/>
    <property type="project" value="InterPro"/>
</dbReference>
<protein>
    <recommendedName>
        <fullName evidence="3">Cytosolic fatty-acid binding proteins domain-containing protein</fullName>
    </recommendedName>
</protein>
<dbReference type="InterPro" id="IPR031259">
    <property type="entry name" value="ILBP"/>
</dbReference>
<gene>
    <name evidence="4" type="ORF">MATL_G00112340</name>
</gene>
<dbReference type="Proteomes" id="UP001046870">
    <property type="component" value="Chromosome 8"/>
</dbReference>
<dbReference type="OrthoDB" id="354351at2759"/>